<name>A0ABR4NTN8_9SACH</name>
<gene>
    <name evidence="3" type="ORF">RNJ44_03994</name>
</gene>
<proteinExistence type="inferred from homology"/>
<protein>
    <submittedName>
        <fullName evidence="3">Vacuolar fusion protein CCZ1</fullName>
    </submittedName>
</protein>
<evidence type="ECO:0000256" key="1">
    <source>
        <dbReference type="ARBA" id="ARBA00005352"/>
    </source>
</evidence>
<dbReference type="InterPro" id="IPR013176">
    <property type="entry name" value="Ccz1"/>
</dbReference>
<dbReference type="PANTHER" id="PTHR13056">
    <property type="entry name" value="VACUOLAR FUSION PROTEIN CCZ1 HOMOLOG-RELATED"/>
    <property type="match status" value="1"/>
</dbReference>
<evidence type="ECO:0000259" key="2">
    <source>
        <dbReference type="Pfam" id="PF19031"/>
    </source>
</evidence>
<dbReference type="Proteomes" id="UP001623330">
    <property type="component" value="Unassembled WGS sequence"/>
</dbReference>
<dbReference type="InterPro" id="IPR043987">
    <property type="entry name" value="CCZ1/INTU/HSP4_longin_1"/>
</dbReference>
<dbReference type="EMBL" id="JBEVYD010000005">
    <property type="protein sequence ID" value="KAL3232078.1"/>
    <property type="molecule type" value="Genomic_DNA"/>
</dbReference>
<accession>A0ABR4NTN8</accession>
<reference evidence="3 4" key="1">
    <citation type="submission" date="2024-05" db="EMBL/GenBank/DDBJ databases">
        <title>Long read based assembly of the Candida bracarensis genome reveals expanded adhesin content.</title>
        <authorList>
            <person name="Marcet-Houben M."/>
            <person name="Ksiezopolska E."/>
            <person name="Gabaldon T."/>
        </authorList>
    </citation>
    <scope>NUCLEOTIDE SEQUENCE [LARGE SCALE GENOMIC DNA]</scope>
    <source>
        <strain evidence="3 4">CBM6</strain>
    </source>
</reference>
<dbReference type="PANTHER" id="PTHR13056:SF0">
    <property type="entry name" value="VACUOLAR FUSION PROTEIN CCZ1 HOMOLOG-RELATED"/>
    <property type="match status" value="1"/>
</dbReference>
<organism evidence="3 4">
    <name type="scientific">Nakaseomyces bracarensis</name>
    <dbReference type="NCBI Taxonomy" id="273131"/>
    <lineage>
        <taxon>Eukaryota</taxon>
        <taxon>Fungi</taxon>
        <taxon>Dikarya</taxon>
        <taxon>Ascomycota</taxon>
        <taxon>Saccharomycotina</taxon>
        <taxon>Saccharomycetes</taxon>
        <taxon>Saccharomycetales</taxon>
        <taxon>Saccharomycetaceae</taxon>
        <taxon>Nakaseomyces</taxon>
    </lineage>
</organism>
<evidence type="ECO:0000313" key="3">
    <source>
        <dbReference type="EMBL" id="KAL3232078.1"/>
    </source>
</evidence>
<evidence type="ECO:0000313" key="4">
    <source>
        <dbReference type="Proteomes" id="UP001623330"/>
    </source>
</evidence>
<sequence length="674" mass="77952">MALKYVVVFRPDEHGGDQDDEVMCKQILIYHAFGGVEPSLREKLGQVGIIQAMWSLSGGVMGDEIKPGVEDDETKIIETEKETIFTVQVEERYFISLSITNDSDLLVPNEVYFGHMRNCFYFFRMKYGEFQSFDNAKLTDLLNEHFIYFWNDLYLRPDLITSNFFLLRWPTAYKMSELSVTSSWETNIIQKILVQDESFLGIKDLLVYHIPDQKSNTNKKNYGLIRNFSNDFSDVSHLSNWIYHLHSVYGRLSSHVLAENVHYQGSQNLGNVEEDENTVTNSGINDGVNQNEPQTITQSLSETSSNILHNMMLPFSFAYDAIHEVGTTTGVSNSVSLFMDYIPRWTRNYPPPKTKRTIEDSSNSTRSGYLISPMSSNMLSDSYKSKKFNLRFGNDERTNYNVVFWYFNDFLVVIIFDKNFNKINDKEYLMELNSILYESMQMIYQKEETPNKEKTAAIINYAYLVKNKMSNRVYSTFPSVTLPKSIDDNFYQTTLELVSNTMDQLLLKSNNNSELEVAPTEQKNTGIDIMGSIWNLLPDTNKDTNEANEANESKMIKEPRCFLDTVQDTKLWNLIMNSNLALNSLDSCINTNLLQEKIIKSNDGMVIYVREEKEKILLVLKDSKAPESKNAYKNLSNFRNGEDLVDTDVLKSSLFKTLGNDVRYWWFNNYDNFK</sequence>
<keyword evidence="4" id="KW-1185">Reference proteome</keyword>
<dbReference type="Pfam" id="PF19031">
    <property type="entry name" value="Intu_longin_1"/>
    <property type="match status" value="1"/>
</dbReference>
<comment type="similarity">
    <text evidence="1">Belongs to the CCZ1 family.</text>
</comment>
<comment type="caution">
    <text evidence="3">The sequence shown here is derived from an EMBL/GenBank/DDBJ whole genome shotgun (WGS) entry which is preliminary data.</text>
</comment>
<feature type="domain" description="CCZ1/INTU/HSP4 first Longin" evidence="2">
    <location>
        <begin position="3"/>
        <end position="128"/>
    </location>
</feature>